<accession>A0A0A4AC26</accession>
<dbReference type="GO" id="GO:0042254">
    <property type="term" value="P:ribosome biogenesis"/>
    <property type="evidence" value="ECO:0007669"/>
    <property type="project" value="UniProtKB-KW"/>
</dbReference>
<feature type="region of interest" description="Disordered" evidence="4">
    <location>
        <begin position="1"/>
        <end position="106"/>
    </location>
</feature>
<dbReference type="Pfam" id="PF04220">
    <property type="entry name" value="YihI"/>
    <property type="match status" value="1"/>
</dbReference>
<reference evidence="5 6" key="1">
    <citation type="submission" date="2014-10" db="EMBL/GenBank/DDBJ databases">
        <title>Genome sequence of Erwinia typographi M043b.</title>
        <authorList>
            <person name="Chan K.-G."/>
            <person name="Tan W.-S."/>
        </authorList>
    </citation>
    <scope>NUCLEOTIDE SEQUENCE [LARGE SCALE GENOMIC DNA]</scope>
    <source>
        <strain evidence="5 6">M043b</strain>
    </source>
</reference>
<comment type="function">
    <text evidence="3">A GTPase-activating protein (GAP) that modifies Der/EngA GTPase function. May play a role in ribosome biogenesis.</text>
</comment>
<evidence type="ECO:0000313" key="6">
    <source>
        <dbReference type="Proteomes" id="UP000030351"/>
    </source>
</evidence>
<dbReference type="RefSeq" id="WP_034888398.1">
    <property type="nucleotide sequence ID" value="NZ_JRUQ01000016.1"/>
</dbReference>
<keyword evidence="6" id="KW-1185">Reference proteome</keyword>
<comment type="similarity">
    <text evidence="3">Belongs to the YihI family.</text>
</comment>
<evidence type="ECO:0000256" key="4">
    <source>
        <dbReference type="SAM" id="MobiDB-lite"/>
    </source>
</evidence>
<evidence type="ECO:0000256" key="1">
    <source>
        <dbReference type="ARBA" id="ARBA00022468"/>
    </source>
</evidence>
<dbReference type="GO" id="GO:0005096">
    <property type="term" value="F:GTPase activator activity"/>
    <property type="evidence" value="ECO:0007669"/>
    <property type="project" value="UniProtKB-KW"/>
</dbReference>
<comment type="subunit">
    <text evidence="3">Interacts with Der.</text>
</comment>
<comment type="caution">
    <text evidence="5">The sequence shown here is derived from an EMBL/GenBank/DDBJ whole genome shotgun (WGS) entry which is preliminary data.</text>
</comment>
<dbReference type="AlphaFoldDB" id="A0A0A4AC26"/>
<dbReference type="eggNOG" id="COG3078">
    <property type="taxonomic scope" value="Bacteria"/>
</dbReference>
<evidence type="ECO:0000313" key="5">
    <source>
        <dbReference type="EMBL" id="KGT95373.1"/>
    </source>
</evidence>
<organism evidence="5 6">
    <name type="scientific">Erwinia typographi</name>
    <dbReference type="NCBI Taxonomy" id="371042"/>
    <lineage>
        <taxon>Bacteria</taxon>
        <taxon>Pseudomonadati</taxon>
        <taxon>Pseudomonadota</taxon>
        <taxon>Gammaproteobacteria</taxon>
        <taxon>Enterobacterales</taxon>
        <taxon>Erwiniaceae</taxon>
        <taxon>Erwinia</taxon>
    </lineage>
</organism>
<protein>
    <recommendedName>
        <fullName evidence="3">Der GTPase-activating protein YihI</fullName>
    </recommendedName>
</protein>
<proteinExistence type="inferred from homology"/>
<evidence type="ECO:0000256" key="2">
    <source>
        <dbReference type="ARBA" id="ARBA00022517"/>
    </source>
</evidence>
<dbReference type="Proteomes" id="UP000030351">
    <property type="component" value="Unassembled WGS sequence"/>
</dbReference>
<keyword evidence="1 3" id="KW-0343">GTPase activation</keyword>
<feature type="compositionally biased region" description="Basic and acidic residues" evidence="4">
    <location>
        <begin position="21"/>
        <end position="32"/>
    </location>
</feature>
<dbReference type="OrthoDB" id="5677577at2"/>
<feature type="compositionally biased region" description="Basic and acidic residues" evidence="4">
    <location>
        <begin position="93"/>
        <end position="106"/>
    </location>
</feature>
<name>A0A0A4AC26_9GAMM</name>
<feature type="compositionally biased region" description="Polar residues" evidence="4">
    <location>
        <begin position="42"/>
        <end position="62"/>
    </location>
</feature>
<dbReference type="STRING" id="371042.NG99_03300"/>
<gene>
    <name evidence="3" type="primary">yihI</name>
    <name evidence="5" type="ORF">NG99_03300</name>
</gene>
<dbReference type="NCBIfam" id="NF003560">
    <property type="entry name" value="PRK05244.1-1"/>
    <property type="match status" value="1"/>
</dbReference>
<evidence type="ECO:0000256" key="3">
    <source>
        <dbReference type="HAMAP-Rule" id="MF_01058"/>
    </source>
</evidence>
<keyword evidence="2 3" id="KW-0690">Ribosome biogenesis</keyword>
<dbReference type="EMBL" id="JRUQ01000016">
    <property type="protein sequence ID" value="KGT95373.1"/>
    <property type="molecule type" value="Genomic_DNA"/>
</dbReference>
<dbReference type="InterPro" id="IPR007336">
    <property type="entry name" value="YihI"/>
</dbReference>
<sequence length="177" mass="19538">MKQPARAPQDKKPAAKTKRKSRDEVNAEARDRKREKKHRGNASGSRANPVAASQKSSGSTASKDPRIGSKKAIALGPVAAETQSVKKTAKVARPAEEKKSRLSPEEELAKLENDQRLDALLDRLEKGETLPAEDQAWLDQTLDRIDVLMEQLGIALDDDVEDEQAEEDMYRLLKGGQ</sequence>
<dbReference type="HAMAP" id="MF_01058">
    <property type="entry name" value="GAP_YihI"/>
    <property type="match status" value="1"/>
</dbReference>